<dbReference type="InterPro" id="IPR036565">
    <property type="entry name" value="Mur-like_cat_sf"/>
</dbReference>
<protein>
    <submittedName>
        <fullName evidence="1">Selenium cofactor biosynthesis protein YqeC</fullName>
    </submittedName>
</protein>
<keyword evidence="2" id="KW-1185">Reference proteome</keyword>
<dbReference type="RefSeq" id="WP_082667556.1">
    <property type="nucleotide sequence ID" value="NZ_JAOQJX010000007.1"/>
</dbReference>
<name>A0ABT2TAC0_9FIRM</name>
<dbReference type="Pfam" id="PF19842">
    <property type="entry name" value="YqeC"/>
    <property type="match status" value="1"/>
</dbReference>
<comment type="caution">
    <text evidence="1">The sequence shown here is derived from an EMBL/GenBank/DDBJ whole genome shotgun (WGS) entry which is preliminary data.</text>
</comment>
<dbReference type="EMBL" id="JAOQJX010000007">
    <property type="protein sequence ID" value="MCU6747227.1"/>
    <property type="molecule type" value="Genomic_DNA"/>
</dbReference>
<dbReference type="Proteomes" id="UP001652394">
    <property type="component" value="Unassembled WGS sequence"/>
</dbReference>
<sequence length="255" mass="28414">MKRMDIRYKKGKEWHRAGSLLEITGAAYMDAPVISVVGAGGKTTTIWRMAEEFVMRNKPVIVTTTTHMKKETFPWFLWEPSICKMERILEAYKKVCVGVPAENGKIQSVPKEFLGEILKLGRPVLIEADGAKHMPVKVPAEHEPVILPQSTHVFAVYGMDAVGSTIEEACFRRKRAEILLRKSGKEKITAQDIAMLASSEYGGRKNCPPDTGYWVILNKAEGASRLAAAEEICWILQREGIKNVLVTGEGVQSRT</sequence>
<dbReference type="SUPFAM" id="SSF53623">
    <property type="entry name" value="MurD-like peptide ligases, catalytic domain"/>
    <property type="match status" value="1"/>
</dbReference>
<reference evidence="1 2" key="1">
    <citation type="journal article" date="2021" name="ISME Commun">
        <title>Automated analysis of genomic sequences facilitates high-throughput and comprehensive description of bacteria.</title>
        <authorList>
            <person name="Hitch T.C.A."/>
        </authorList>
    </citation>
    <scope>NUCLEOTIDE SEQUENCE [LARGE SCALE GENOMIC DNA]</scope>
    <source>
        <strain evidence="1 2">H2_18</strain>
    </source>
</reference>
<dbReference type="InterPro" id="IPR017587">
    <property type="entry name" value="YqeC"/>
</dbReference>
<evidence type="ECO:0000313" key="1">
    <source>
        <dbReference type="EMBL" id="MCU6747227.1"/>
    </source>
</evidence>
<dbReference type="NCBIfam" id="TIGR03172">
    <property type="entry name" value="selenium cofactor biosynthesis protein YqeC"/>
    <property type="match status" value="1"/>
</dbReference>
<accession>A0ABT2TAC0</accession>
<organism evidence="1 2">
    <name type="scientific">Faecalicatena acetigenes</name>
    <dbReference type="NCBI Taxonomy" id="2981790"/>
    <lineage>
        <taxon>Bacteria</taxon>
        <taxon>Bacillati</taxon>
        <taxon>Bacillota</taxon>
        <taxon>Clostridia</taxon>
        <taxon>Lachnospirales</taxon>
        <taxon>Lachnospiraceae</taxon>
        <taxon>Faecalicatena</taxon>
    </lineage>
</organism>
<evidence type="ECO:0000313" key="2">
    <source>
        <dbReference type="Proteomes" id="UP001652394"/>
    </source>
</evidence>
<gene>
    <name evidence="1" type="primary">yqeC</name>
    <name evidence="1" type="ORF">OCV51_06105</name>
</gene>
<proteinExistence type="predicted"/>